<protein>
    <submittedName>
        <fullName evidence="1">Uncharacterized protein</fullName>
    </submittedName>
</protein>
<dbReference type="EMBL" id="BARW01011352">
    <property type="protein sequence ID" value="GAI86351.1"/>
    <property type="molecule type" value="Genomic_DNA"/>
</dbReference>
<sequence length="114" mass="13438">MSERDDLLQKYASNLPDDRYRNHYVSYASNFLESAAALEELEGLYREWDATFWEEIRKDVEPKGIKWYDLSPNEADRWRELLSEASVSWVLEMSPEVGKALFEIVEKVTGRKVM</sequence>
<dbReference type="AlphaFoldDB" id="X1T4M3"/>
<accession>X1T4M3</accession>
<name>X1T4M3_9ZZZZ</name>
<comment type="caution">
    <text evidence="1">The sequence shown here is derived from an EMBL/GenBank/DDBJ whole genome shotgun (WGS) entry which is preliminary data.</text>
</comment>
<proteinExistence type="predicted"/>
<reference evidence="1" key="1">
    <citation type="journal article" date="2014" name="Front. Microbiol.">
        <title>High frequency of phylogenetically diverse reductive dehalogenase-homologous genes in deep subseafloor sedimentary metagenomes.</title>
        <authorList>
            <person name="Kawai M."/>
            <person name="Futagami T."/>
            <person name="Toyoda A."/>
            <person name="Takaki Y."/>
            <person name="Nishi S."/>
            <person name="Hori S."/>
            <person name="Arai W."/>
            <person name="Tsubouchi T."/>
            <person name="Morono Y."/>
            <person name="Uchiyama I."/>
            <person name="Ito T."/>
            <person name="Fujiyama A."/>
            <person name="Inagaki F."/>
            <person name="Takami H."/>
        </authorList>
    </citation>
    <scope>NUCLEOTIDE SEQUENCE</scope>
    <source>
        <strain evidence="1">Expedition CK06-06</strain>
    </source>
</reference>
<gene>
    <name evidence="1" type="ORF">S12H4_21926</name>
</gene>
<organism evidence="1">
    <name type="scientific">marine sediment metagenome</name>
    <dbReference type="NCBI Taxonomy" id="412755"/>
    <lineage>
        <taxon>unclassified sequences</taxon>
        <taxon>metagenomes</taxon>
        <taxon>ecological metagenomes</taxon>
    </lineage>
</organism>
<evidence type="ECO:0000313" key="1">
    <source>
        <dbReference type="EMBL" id="GAI86351.1"/>
    </source>
</evidence>